<keyword evidence="9" id="KW-1185">Reference proteome</keyword>
<evidence type="ECO:0000256" key="5">
    <source>
        <dbReference type="ARBA" id="ARBA00048200"/>
    </source>
</evidence>
<comment type="function">
    <text evidence="6">Catalyzes the reduction of dTDP-6-deoxy-L-lyxo-4-hexulose to yield dTDP-L-rhamnose.</text>
</comment>
<dbReference type="Pfam" id="PF04321">
    <property type="entry name" value="RmlD_sub_bind"/>
    <property type="match status" value="1"/>
</dbReference>
<keyword evidence="6" id="KW-0521">NADP</keyword>
<evidence type="ECO:0000313" key="8">
    <source>
        <dbReference type="EMBL" id="MBR1138475.1"/>
    </source>
</evidence>
<evidence type="ECO:0000259" key="7">
    <source>
        <dbReference type="Pfam" id="PF04321"/>
    </source>
</evidence>
<dbReference type="Gene3D" id="3.40.50.720">
    <property type="entry name" value="NAD(P)-binding Rossmann-like Domain"/>
    <property type="match status" value="1"/>
</dbReference>
<dbReference type="InterPro" id="IPR036291">
    <property type="entry name" value="NAD(P)-bd_dom_sf"/>
</dbReference>
<dbReference type="Gene3D" id="3.90.25.10">
    <property type="entry name" value="UDP-galactose 4-epimerase, domain 1"/>
    <property type="match status" value="1"/>
</dbReference>
<protein>
    <recommendedName>
        <fullName evidence="4 6">dTDP-4-dehydrorhamnose reductase</fullName>
        <ecNumber evidence="3 6">1.1.1.133</ecNumber>
    </recommendedName>
</protein>
<evidence type="ECO:0000256" key="4">
    <source>
        <dbReference type="ARBA" id="ARBA00017099"/>
    </source>
</evidence>
<dbReference type="Proteomes" id="UP001314635">
    <property type="component" value="Unassembled WGS sequence"/>
</dbReference>
<dbReference type="InterPro" id="IPR005913">
    <property type="entry name" value="dTDP_dehydrorham_reduct"/>
</dbReference>
<proteinExistence type="inferred from homology"/>
<dbReference type="EC" id="1.1.1.133" evidence="3 6"/>
<comment type="similarity">
    <text evidence="2 6">Belongs to the dTDP-4-dehydrorhamnose reductase family.</text>
</comment>
<name>A0ABS5GBE0_9BRAD</name>
<evidence type="ECO:0000256" key="3">
    <source>
        <dbReference type="ARBA" id="ARBA00012929"/>
    </source>
</evidence>
<dbReference type="GO" id="GO:0008831">
    <property type="term" value="F:dTDP-4-dehydrorhamnose reductase activity"/>
    <property type="evidence" value="ECO:0007669"/>
    <property type="project" value="UniProtKB-EC"/>
</dbReference>
<comment type="catalytic activity">
    <reaction evidence="5 6">
        <text>dTDP-beta-L-rhamnose + NADP(+) = dTDP-4-dehydro-beta-L-rhamnose + NADPH + H(+)</text>
        <dbReference type="Rhea" id="RHEA:21796"/>
        <dbReference type="ChEBI" id="CHEBI:15378"/>
        <dbReference type="ChEBI" id="CHEBI:57510"/>
        <dbReference type="ChEBI" id="CHEBI:57783"/>
        <dbReference type="ChEBI" id="CHEBI:58349"/>
        <dbReference type="ChEBI" id="CHEBI:62830"/>
        <dbReference type="EC" id="1.1.1.133"/>
    </reaction>
</comment>
<dbReference type="CDD" id="cd05254">
    <property type="entry name" value="dTDP_HR_like_SDR_e"/>
    <property type="match status" value="1"/>
</dbReference>
<sequence length="300" mass="32245">MKSTRLYVLGRHGQVARALQEASEAQPDLVLGFGGRDAFDIADTDAVLQALRGFQPDIVINPAAYTAVDRAEEDAAAAYHVNRDGARAVAEASARLEIPTIHLSTDYVFDGAKPAPYVEDDAPAPINVYGASKLAGELAVAAANRRHVILRTAWVYSPFGQNFVRTMLRLASSRDTLRVVNDQVGCPTSALDIARAILAIARRIDRAGWTNEFGGVTHIAGPDVVTWYDFACSIMRVAAAHGARTARIEPIPTRDYPTPARRPANSRLSCDRLTAVFGVSMPSLEASLSECVSRLIATGS</sequence>
<accession>A0ABS5GBE0</accession>
<gene>
    <name evidence="8" type="primary">rfbD</name>
    <name evidence="8" type="ORF">JQ619_22145</name>
</gene>
<dbReference type="NCBIfam" id="TIGR01214">
    <property type="entry name" value="rmlD"/>
    <property type="match status" value="1"/>
</dbReference>
<dbReference type="PANTHER" id="PTHR10491">
    <property type="entry name" value="DTDP-4-DEHYDRORHAMNOSE REDUCTASE"/>
    <property type="match status" value="1"/>
</dbReference>
<dbReference type="RefSeq" id="WP_172235433.1">
    <property type="nucleotide sequence ID" value="NZ_JABFDP010000001.1"/>
</dbReference>
<keyword evidence="6 8" id="KW-0560">Oxidoreductase</keyword>
<evidence type="ECO:0000313" key="9">
    <source>
        <dbReference type="Proteomes" id="UP001314635"/>
    </source>
</evidence>
<organism evidence="8 9">
    <name type="scientific">Bradyrhizobium denitrificans</name>
    <dbReference type="NCBI Taxonomy" id="2734912"/>
    <lineage>
        <taxon>Bacteria</taxon>
        <taxon>Pseudomonadati</taxon>
        <taxon>Pseudomonadota</taxon>
        <taxon>Alphaproteobacteria</taxon>
        <taxon>Hyphomicrobiales</taxon>
        <taxon>Nitrobacteraceae</taxon>
        <taxon>Bradyrhizobium</taxon>
    </lineage>
</organism>
<evidence type="ECO:0000256" key="1">
    <source>
        <dbReference type="ARBA" id="ARBA00004781"/>
    </source>
</evidence>
<feature type="domain" description="RmlD-like substrate binding" evidence="7">
    <location>
        <begin position="5"/>
        <end position="295"/>
    </location>
</feature>
<evidence type="ECO:0000256" key="6">
    <source>
        <dbReference type="RuleBase" id="RU364082"/>
    </source>
</evidence>
<dbReference type="InterPro" id="IPR029903">
    <property type="entry name" value="RmlD-like-bd"/>
</dbReference>
<dbReference type="EMBL" id="JAFCLK010000021">
    <property type="protein sequence ID" value="MBR1138475.1"/>
    <property type="molecule type" value="Genomic_DNA"/>
</dbReference>
<comment type="cofactor">
    <cofactor evidence="6">
        <name>Mg(2+)</name>
        <dbReference type="ChEBI" id="CHEBI:18420"/>
    </cofactor>
    <text evidence="6">Binds 1 Mg(2+) ion per monomer.</text>
</comment>
<comment type="pathway">
    <text evidence="1 6">Carbohydrate biosynthesis; dTDP-L-rhamnose biosynthesis.</text>
</comment>
<reference evidence="9" key="1">
    <citation type="journal article" date="2021" name="ISME J.">
        <title>Evolutionary origin and ecological implication of a unique nif island in free-living Bradyrhizobium lineages.</title>
        <authorList>
            <person name="Tao J."/>
        </authorList>
    </citation>
    <scope>NUCLEOTIDE SEQUENCE [LARGE SCALE GENOMIC DNA]</scope>
    <source>
        <strain evidence="9">SZCCT0094</strain>
    </source>
</reference>
<comment type="caution">
    <text evidence="8">The sequence shown here is derived from an EMBL/GenBank/DDBJ whole genome shotgun (WGS) entry which is preliminary data.</text>
</comment>
<dbReference type="PANTHER" id="PTHR10491:SF4">
    <property type="entry name" value="METHIONINE ADENOSYLTRANSFERASE 2 SUBUNIT BETA"/>
    <property type="match status" value="1"/>
</dbReference>
<evidence type="ECO:0000256" key="2">
    <source>
        <dbReference type="ARBA" id="ARBA00010944"/>
    </source>
</evidence>
<dbReference type="SUPFAM" id="SSF51735">
    <property type="entry name" value="NAD(P)-binding Rossmann-fold domains"/>
    <property type="match status" value="1"/>
</dbReference>